<comment type="subcellular location">
    <subcellularLocation>
        <location evidence="1">Cell membrane</location>
        <topology evidence="1">Multi-pass membrane protein</topology>
    </subcellularLocation>
</comment>
<feature type="transmembrane region" description="Helical" evidence="7">
    <location>
        <begin position="165"/>
        <end position="185"/>
    </location>
</feature>
<feature type="transmembrane region" description="Helical" evidence="7">
    <location>
        <begin position="303"/>
        <end position="326"/>
    </location>
</feature>
<keyword evidence="4 7" id="KW-0812">Transmembrane</keyword>
<keyword evidence="3" id="KW-1003">Cell membrane</keyword>
<evidence type="ECO:0000259" key="8">
    <source>
        <dbReference type="PROSITE" id="PS50850"/>
    </source>
</evidence>
<dbReference type="EMBL" id="CP026604">
    <property type="protein sequence ID" value="AWB68757.1"/>
    <property type="molecule type" value="Genomic_DNA"/>
</dbReference>
<keyword evidence="10" id="KW-1185">Reference proteome</keyword>
<feature type="transmembrane region" description="Helical" evidence="7">
    <location>
        <begin position="249"/>
        <end position="271"/>
    </location>
</feature>
<dbReference type="InterPro" id="IPR036259">
    <property type="entry name" value="MFS_trans_sf"/>
</dbReference>
<dbReference type="SUPFAM" id="SSF103473">
    <property type="entry name" value="MFS general substrate transporter"/>
    <property type="match status" value="1"/>
</dbReference>
<dbReference type="KEGG" id="cate:C2869_21195"/>
<evidence type="ECO:0000256" key="5">
    <source>
        <dbReference type="ARBA" id="ARBA00022989"/>
    </source>
</evidence>
<dbReference type="RefSeq" id="WP_108604809.1">
    <property type="nucleotide sequence ID" value="NZ_CP026604.1"/>
</dbReference>
<feature type="transmembrane region" description="Helical" evidence="7">
    <location>
        <begin position="367"/>
        <end position="389"/>
    </location>
</feature>
<evidence type="ECO:0000256" key="7">
    <source>
        <dbReference type="SAM" id="Phobius"/>
    </source>
</evidence>
<dbReference type="Pfam" id="PF07690">
    <property type="entry name" value="MFS_1"/>
    <property type="match status" value="1"/>
</dbReference>
<dbReference type="GO" id="GO:0005886">
    <property type="term" value="C:plasma membrane"/>
    <property type="evidence" value="ECO:0007669"/>
    <property type="project" value="UniProtKB-SubCell"/>
</dbReference>
<gene>
    <name evidence="9" type="ORF">C2869_21195</name>
</gene>
<feature type="transmembrane region" description="Helical" evidence="7">
    <location>
        <begin position="12"/>
        <end position="35"/>
    </location>
</feature>
<feature type="transmembrane region" description="Helical" evidence="7">
    <location>
        <begin position="135"/>
        <end position="159"/>
    </location>
</feature>
<proteinExistence type="predicted"/>
<dbReference type="GO" id="GO:0022857">
    <property type="term" value="F:transmembrane transporter activity"/>
    <property type="evidence" value="ECO:0007669"/>
    <property type="project" value="InterPro"/>
</dbReference>
<evidence type="ECO:0000313" key="10">
    <source>
        <dbReference type="Proteomes" id="UP000244441"/>
    </source>
</evidence>
<dbReference type="InterPro" id="IPR005829">
    <property type="entry name" value="Sugar_transporter_CS"/>
</dbReference>
<evidence type="ECO:0000256" key="1">
    <source>
        <dbReference type="ARBA" id="ARBA00004651"/>
    </source>
</evidence>
<feature type="transmembrane region" description="Helical" evidence="7">
    <location>
        <begin position="218"/>
        <end position="243"/>
    </location>
</feature>
<feature type="transmembrane region" description="Helical" evidence="7">
    <location>
        <begin position="338"/>
        <end position="361"/>
    </location>
</feature>
<dbReference type="Gene3D" id="1.20.1250.20">
    <property type="entry name" value="MFS general substrate transporter like domains"/>
    <property type="match status" value="1"/>
</dbReference>
<evidence type="ECO:0000256" key="2">
    <source>
        <dbReference type="ARBA" id="ARBA00022448"/>
    </source>
</evidence>
<sequence>MSNQLTRYEKKIASACASVFGLRMLGLFMLMPVMAVYGQDLQGFSPLWVGIIIGAYGLTQALLQIPMGLLSDKFGRKPIILIGLVLFAIGSLVAANSDHVIGVALGRFLQGMGAIAAAVLALAADVTREEQRPKVMAVIGMCIGLSFAVAMVLGPLVAANAGIHGIFWLTAILAGVGILIVLFALPNTVNRGAQRDAIAVPAQLGQLIKNSQLRSLNIGVFFLHLQLTTLFVIIPGLLVASGMSSEKHWMLYLPALLCSFVVMVPLLIWAMKKHKEAAVFKISISVLALSMLVVGWVQQQTSVLIVALITFFAAFNYLEANLPAWVSRIAPAGQKGSAMGIFSTCQFAGAFFGGVLGGWLLQNTSEFVALVAIAALALPWLLLSTKLSLPKRTKPRTVKVNVVDHHSAETLADQLVKLPGIEEAVVFVEEQQAYLKVLPDELDQQQLEALIKA</sequence>
<feature type="transmembrane region" description="Helical" evidence="7">
    <location>
        <begin position="101"/>
        <end position="123"/>
    </location>
</feature>
<feature type="transmembrane region" description="Helical" evidence="7">
    <location>
        <begin position="78"/>
        <end position="95"/>
    </location>
</feature>
<organism evidence="9 10">
    <name type="scientific">Saccharobesus litoralis</name>
    <dbReference type="NCBI Taxonomy" id="2172099"/>
    <lineage>
        <taxon>Bacteria</taxon>
        <taxon>Pseudomonadati</taxon>
        <taxon>Pseudomonadota</taxon>
        <taxon>Gammaproteobacteria</taxon>
        <taxon>Alteromonadales</taxon>
        <taxon>Alteromonadaceae</taxon>
        <taxon>Saccharobesus</taxon>
    </lineage>
</organism>
<feature type="domain" description="Major facilitator superfamily (MFS) profile" evidence="8">
    <location>
        <begin position="12"/>
        <end position="392"/>
    </location>
</feature>
<keyword evidence="5 7" id="KW-1133">Transmembrane helix</keyword>
<name>A0A2S0VX07_9ALTE</name>
<dbReference type="InterPro" id="IPR050171">
    <property type="entry name" value="MFS_Transporters"/>
</dbReference>
<dbReference type="PANTHER" id="PTHR23517:SF2">
    <property type="entry name" value="MULTIDRUG RESISTANCE PROTEIN MDTH"/>
    <property type="match status" value="1"/>
</dbReference>
<evidence type="ECO:0000256" key="6">
    <source>
        <dbReference type="ARBA" id="ARBA00023136"/>
    </source>
</evidence>
<dbReference type="CDD" id="cd17472">
    <property type="entry name" value="MFS_YajR_like"/>
    <property type="match status" value="1"/>
</dbReference>
<dbReference type="InterPro" id="IPR011701">
    <property type="entry name" value="MFS"/>
</dbReference>
<keyword evidence="2" id="KW-0813">Transport</keyword>
<feature type="transmembrane region" description="Helical" evidence="7">
    <location>
        <begin position="47"/>
        <end position="66"/>
    </location>
</feature>
<dbReference type="InterPro" id="IPR020846">
    <property type="entry name" value="MFS_dom"/>
</dbReference>
<dbReference type="OrthoDB" id="9764259at2"/>
<protein>
    <submittedName>
        <fullName evidence="9">MFS transporter</fullName>
    </submittedName>
</protein>
<evidence type="ECO:0000256" key="3">
    <source>
        <dbReference type="ARBA" id="ARBA00022475"/>
    </source>
</evidence>
<dbReference type="Gene3D" id="3.30.70.100">
    <property type="match status" value="1"/>
</dbReference>
<dbReference type="AlphaFoldDB" id="A0A2S0VX07"/>
<dbReference type="PROSITE" id="PS00216">
    <property type="entry name" value="SUGAR_TRANSPORT_1"/>
    <property type="match status" value="1"/>
</dbReference>
<evidence type="ECO:0000313" key="9">
    <source>
        <dbReference type="EMBL" id="AWB68757.1"/>
    </source>
</evidence>
<reference evidence="9 10" key="1">
    <citation type="submission" date="2018-01" db="EMBL/GenBank/DDBJ databases">
        <title>Genome sequence of a Cantenovulum-like bacteria.</title>
        <authorList>
            <person name="Tan W.R."/>
            <person name="Lau N.-S."/>
            <person name="Go F."/>
            <person name="Amirul A.-A.A."/>
        </authorList>
    </citation>
    <scope>NUCLEOTIDE SEQUENCE [LARGE SCALE GENOMIC DNA]</scope>
    <source>
        <strain evidence="9 10">CCB-QB4</strain>
    </source>
</reference>
<dbReference type="PANTHER" id="PTHR23517">
    <property type="entry name" value="RESISTANCE PROTEIN MDTM, PUTATIVE-RELATED-RELATED"/>
    <property type="match status" value="1"/>
</dbReference>
<dbReference type="Proteomes" id="UP000244441">
    <property type="component" value="Chromosome"/>
</dbReference>
<dbReference type="PROSITE" id="PS50850">
    <property type="entry name" value="MFS"/>
    <property type="match status" value="1"/>
</dbReference>
<evidence type="ECO:0000256" key="4">
    <source>
        <dbReference type="ARBA" id="ARBA00022692"/>
    </source>
</evidence>
<keyword evidence="6 7" id="KW-0472">Membrane</keyword>
<feature type="transmembrane region" description="Helical" evidence="7">
    <location>
        <begin position="278"/>
        <end position="297"/>
    </location>
</feature>
<accession>A0A2S0VX07</accession>